<reference evidence="1 2" key="1">
    <citation type="submission" date="2016-10" db="EMBL/GenBank/DDBJ databases">
        <authorList>
            <person name="de Groot N.N."/>
        </authorList>
    </citation>
    <scope>NUCLEOTIDE SEQUENCE [LARGE SCALE GENOMIC DNA]</scope>
    <source>
        <strain evidence="1">1</strain>
    </source>
</reference>
<dbReference type="AlphaFoldDB" id="A0A1G5SAT4"/>
<keyword evidence="2" id="KW-1185">Reference proteome</keyword>
<evidence type="ECO:0000313" key="1">
    <source>
        <dbReference type="EMBL" id="SCZ84314.1"/>
    </source>
</evidence>
<proteinExistence type="predicted"/>
<name>A0A1G5SAT4_9PROT</name>
<dbReference type="Proteomes" id="UP000198729">
    <property type="component" value="Unassembled WGS sequence"/>
</dbReference>
<protein>
    <submittedName>
        <fullName evidence="1">Uncharacterized protein</fullName>
    </submittedName>
</protein>
<sequence length="52" mass="5864">MKSSIKKTACALVEIAKTLNNSAPPRNIFVFCNIILTPRHYDLDTIFQLLSI</sequence>
<gene>
    <name evidence="1" type="ORF">NSMM_150052</name>
</gene>
<evidence type="ECO:0000313" key="2">
    <source>
        <dbReference type="Proteomes" id="UP000198729"/>
    </source>
</evidence>
<accession>A0A1G5SAT4</accession>
<dbReference type="EMBL" id="FMWO01000020">
    <property type="protein sequence ID" value="SCZ84314.1"/>
    <property type="molecule type" value="Genomic_DNA"/>
</dbReference>
<organism evidence="1 2">
    <name type="scientific">Nitrosomonas mobilis</name>
    <dbReference type="NCBI Taxonomy" id="51642"/>
    <lineage>
        <taxon>Bacteria</taxon>
        <taxon>Pseudomonadati</taxon>
        <taxon>Pseudomonadota</taxon>
        <taxon>Betaproteobacteria</taxon>
        <taxon>Nitrosomonadales</taxon>
        <taxon>Nitrosomonadaceae</taxon>
        <taxon>Nitrosomonas</taxon>
    </lineage>
</organism>